<keyword evidence="2" id="KW-1185">Reference proteome</keyword>
<accession>A0A848DG68</accession>
<protein>
    <submittedName>
        <fullName evidence="1">Uncharacterized protein</fullName>
    </submittedName>
</protein>
<organism evidence="1 2">
    <name type="scientific">Pseudonocardia bannensis</name>
    <dbReference type="NCBI Taxonomy" id="630973"/>
    <lineage>
        <taxon>Bacteria</taxon>
        <taxon>Bacillati</taxon>
        <taxon>Actinomycetota</taxon>
        <taxon>Actinomycetes</taxon>
        <taxon>Pseudonocardiales</taxon>
        <taxon>Pseudonocardiaceae</taxon>
        <taxon>Pseudonocardia</taxon>
    </lineage>
</organism>
<dbReference type="AlphaFoldDB" id="A0A848DG68"/>
<comment type="caution">
    <text evidence="1">The sequence shown here is derived from an EMBL/GenBank/DDBJ whole genome shotgun (WGS) entry which is preliminary data.</text>
</comment>
<name>A0A848DG68_9PSEU</name>
<gene>
    <name evidence="1" type="ORF">HF519_08630</name>
</gene>
<dbReference type="Proteomes" id="UP000586918">
    <property type="component" value="Unassembled WGS sequence"/>
</dbReference>
<dbReference type="RefSeq" id="WP_169411949.1">
    <property type="nucleotide sequence ID" value="NZ_JAAXKZ010000021.1"/>
</dbReference>
<sequence length="195" mass="21128">MTWTPAEPPWAVPPRAQIADLHWLAYADATESTSRIAAGVVAAVAWARGGQQAPVSGRTDQPVTRALAEMELWGARAATSPDSPIPIDALRDDLGVDYCPPRELDPQRAAGTVAALSWLLGKTTSPPMPLPARRPDGQLLETQELVDAAMAAEPYKTWGPEERHAARNDARATVERSRRLIARIASVQERVRRSG</sequence>
<proteinExistence type="predicted"/>
<evidence type="ECO:0000313" key="1">
    <source>
        <dbReference type="EMBL" id="NMH91648.1"/>
    </source>
</evidence>
<dbReference type="EMBL" id="JAAXKZ010000021">
    <property type="protein sequence ID" value="NMH91648.1"/>
    <property type="molecule type" value="Genomic_DNA"/>
</dbReference>
<reference evidence="1 2" key="1">
    <citation type="submission" date="2020-04" db="EMBL/GenBank/DDBJ databases">
        <authorList>
            <person name="Klaysubun C."/>
            <person name="Duangmal K."/>
            <person name="Lipun K."/>
        </authorList>
    </citation>
    <scope>NUCLEOTIDE SEQUENCE [LARGE SCALE GENOMIC DNA]</scope>
    <source>
        <strain evidence="1 2">DSM 45300</strain>
    </source>
</reference>
<evidence type="ECO:0000313" key="2">
    <source>
        <dbReference type="Proteomes" id="UP000586918"/>
    </source>
</evidence>